<sequence length="138" mass="16155">MSFNYSKSVDELDNNSMNENTESNFKLDMKNLIFLIEKYLTISNDSFIQKQLIFLKPTNIELFDGNKKNINSLNIDIIKTNTPKKLKLATDKIKTNTPKKSKLATDKIKKSDFDNYQILINKCRKIENQSKLKIHSRY</sequence>
<organism evidence="1">
    <name type="scientific">viral metagenome</name>
    <dbReference type="NCBI Taxonomy" id="1070528"/>
    <lineage>
        <taxon>unclassified sequences</taxon>
        <taxon>metagenomes</taxon>
        <taxon>organismal metagenomes</taxon>
    </lineage>
</organism>
<dbReference type="AlphaFoldDB" id="A0A6C0EDA0"/>
<reference evidence="1" key="1">
    <citation type="journal article" date="2020" name="Nature">
        <title>Giant virus diversity and host interactions through global metagenomics.</title>
        <authorList>
            <person name="Schulz F."/>
            <person name="Roux S."/>
            <person name="Paez-Espino D."/>
            <person name="Jungbluth S."/>
            <person name="Walsh D.A."/>
            <person name="Denef V.J."/>
            <person name="McMahon K.D."/>
            <person name="Konstantinidis K.T."/>
            <person name="Eloe-Fadrosh E.A."/>
            <person name="Kyrpides N.C."/>
            <person name="Woyke T."/>
        </authorList>
    </citation>
    <scope>NUCLEOTIDE SEQUENCE</scope>
    <source>
        <strain evidence="1">GVMAG-M-3300023179-2</strain>
    </source>
</reference>
<accession>A0A6C0EDA0</accession>
<dbReference type="EMBL" id="MN739801">
    <property type="protein sequence ID" value="QHT26712.1"/>
    <property type="molecule type" value="Genomic_DNA"/>
</dbReference>
<name>A0A6C0EDA0_9ZZZZ</name>
<proteinExistence type="predicted"/>
<evidence type="ECO:0000313" key="1">
    <source>
        <dbReference type="EMBL" id="QHT26712.1"/>
    </source>
</evidence>
<protein>
    <submittedName>
        <fullName evidence="1">Uncharacterized protein</fullName>
    </submittedName>
</protein>